<organism evidence="1 2">
    <name type="scientific">Aspergillus welwitschiae</name>
    <dbReference type="NCBI Taxonomy" id="1341132"/>
    <lineage>
        <taxon>Eukaryota</taxon>
        <taxon>Fungi</taxon>
        <taxon>Dikarya</taxon>
        <taxon>Ascomycota</taxon>
        <taxon>Pezizomycotina</taxon>
        <taxon>Eurotiomycetes</taxon>
        <taxon>Eurotiomycetidae</taxon>
        <taxon>Eurotiales</taxon>
        <taxon>Aspergillaceae</taxon>
        <taxon>Aspergillus</taxon>
        <taxon>Aspergillus subgen. Circumdati</taxon>
    </lineage>
</organism>
<dbReference type="RefSeq" id="XP_026622874.1">
    <property type="nucleotide sequence ID" value="XM_026767416.1"/>
</dbReference>
<evidence type="ECO:0000313" key="1">
    <source>
        <dbReference type="EMBL" id="RDH29852.1"/>
    </source>
</evidence>
<evidence type="ECO:0000313" key="2">
    <source>
        <dbReference type="Proteomes" id="UP000253729"/>
    </source>
</evidence>
<dbReference type="EMBL" id="KZ852064">
    <property type="protein sequence ID" value="RDH29852.1"/>
    <property type="molecule type" value="Genomic_DNA"/>
</dbReference>
<name>A0A3F3PSV1_9EURO</name>
<reference evidence="1 2" key="1">
    <citation type="submission" date="2018-07" db="EMBL/GenBank/DDBJ databases">
        <title>The genomes of Aspergillus section Nigri reveals drivers in fungal speciation.</title>
        <authorList>
            <consortium name="DOE Joint Genome Institute"/>
            <person name="Vesth T.C."/>
            <person name="Nybo J."/>
            <person name="Theobald S."/>
            <person name="Brandl J."/>
            <person name="Frisvad J.C."/>
            <person name="Nielsen K.F."/>
            <person name="Lyhne E.K."/>
            <person name="Kogle M.E."/>
            <person name="Kuo A."/>
            <person name="Riley R."/>
            <person name="Clum A."/>
            <person name="Nolan M."/>
            <person name="Lipzen A."/>
            <person name="Salamov A."/>
            <person name="Henrissat B."/>
            <person name="Wiebenga A."/>
            <person name="De vries R.P."/>
            <person name="Grigoriev I.V."/>
            <person name="Mortensen U.H."/>
            <person name="Andersen M.R."/>
            <person name="Baker S.E."/>
        </authorList>
    </citation>
    <scope>NUCLEOTIDE SEQUENCE [LARGE SCALE GENOMIC DNA]</scope>
    <source>
        <strain evidence="1 2">CBS 139.54b</strain>
    </source>
</reference>
<sequence length="84" mass="9817">MQYRESERPEGRRIRSGWYTWMYEHTAYANKRTMAKLQATRLTRLQWTLVPSRDMALSVGARPGPSCQATLVAWTTGSISRPWR</sequence>
<keyword evidence="2" id="KW-1185">Reference proteome</keyword>
<dbReference type="GeneID" id="38135772"/>
<gene>
    <name evidence="1" type="ORF">BDQ94DRAFT_149617</name>
</gene>
<dbReference type="Proteomes" id="UP000253729">
    <property type="component" value="Unassembled WGS sequence"/>
</dbReference>
<accession>A0A3F3PSV1</accession>
<protein>
    <submittedName>
        <fullName evidence="1">Uncharacterized protein</fullName>
    </submittedName>
</protein>
<dbReference type="AlphaFoldDB" id="A0A3F3PSV1"/>
<proteinExistence type="predicted"/>